<dbReference type="PANTHER" id="PTHR10642">
    <property type="entry name" value="RIBONUCLEASE H1"/>
    <property type="match status" value="1"/>
</dbReference>
<dbReference type="InterPro" id="IPR012337">
    <property type="entry name" value="RNaseH-like_sf"/>
</dbReference>
<dbReference type="InterPro" id="IPR002156">
    <property type="entry name" value="RNaseH_domain"/>
</dbReference>
<feature type="domain" description="RNase H type-1" evidence="8">
    <location>
        <begin position="55"/>
        <end position="203"/>
    </location>
</feature>
<dbReference type="OrthoDB" id="407198at2759"/>
<evidence type="ECO:0000256" key="1">
    <source>
        <dbReference type="ARBA" id="ARBA00000077"/>
    </source>
</evidence>
<comment type="catalytic activity">
    <reaction evidence="1">
        <text>Endonucleolytic cleavage to 5'-phosphomonoester.</text>
        <dbReference type="EC" id="3.1.26.4"/>
    </reaction>
</comment>
<dbReference type="GO" id="GO:0043137">
    <property type="term" value="P:DNA replication, removal of RNA primer"/>
    <property type="evidence" value="ECO:0007669"/>
    <property type="project" value="TreeGrafter"/>
</dbReference>
<name>A0A8H3G724_9LECA</name>
<evidence type="ECO:0000256" key="6">
    <source>
        <dbReference type="ARBA" id="ARBA00022759"/>
    </source>
</evidence>
<dbReference type="CDD" id="cd13934">
    <property type="entry name" value="RNase_H_Dikarya_like"/>
    <property type="match status" value="1"/>
</dbReference>
<dbReference type="EMBL" id="CAJPDT010000075">
    <property type="protein sequence ID" value="CAF9934303.1"/>
    <property type="molecule type" value="Genomic_DNA"/>
</dbReference>
<dbReference type="EC" id="3.1.26.4" evidence="3"/>
<dbReference type="Pfam" id="PF00075">
    <property type="entry name" value="RNase_H"/>
    <property type="match status" value="1"/>
</dbReference>
<dbReference type="SUPFAM" id="SSF53098">
    <property type="entry name" value="Ribonuclease H-like"/>
    <property type="match status" value="1"/>
</dbReference>
<dbReference type="PANTHER" id="PTHR10642:SF26">
    <property type="entry name" value="RIBONUCLEASE H1"/>
    <property type="match status" value="1"/>
</dbReference>
<keyword evidence="7" id="KW-0378">Hydrolase</keyword>
<dbReference type="GO" id="GO:0046872">
    <property type="term" value="F:metal ion binding"/>
    <property type="evidence" value="ECO:0007669"/>
    <property type="project" value="UniProtKB-KW"/>
</dbReference>
<keyword evidence="4" id="KW-0540">Nuclease</keyword>
<dbReference type="PROSITE" id="PS50879">
    <property type="entry name" value="RNASE_H_1"/>
    <property type="match status" value="1"/>
</dbReference>
<evidence type="ECO:0000313" key="10">
    <source>
        <dbReference type="Proteomes" id="UP000664534"/>
    </source>
</evidence>
<comment type="similarity">
    <text evidence="2">Belongs to the RNase H family.</text>
</comment>
<dbReference type="Proteomes" id="UP000664534">
    <property type="component" value="Unassembled WGS sequence"/>
</dbReference>
<dbReference type="GO" id="GO:0003676">
    <property type="term" value="F:nucleic acid binding"/>
    <property type="evidence" value="ECO:0007669"/>
    <property type="project" value="InterPro"/>
</dbReference>
<keyword evidence="10" id="KW-1185">Reference proteome</keyword>
<evidence type="ECO:0000259" key="8">
    <source>
        <dbReference type="PROSITE" id="PS50879"/>
    </source>
</evidence>
<sequence>MVPNPLFGLPPIPHHHADTSRRFYPIKPTDKPNELYHDAINGCSVPGLRLIRNGNSREMLIFIDGACSNSGTPQARAGYGIKWSARNHISERLEGDGPETSNRAELRAAIVALGLRAWTGEGFDKVVLACDSEYVVVGISEWVHDWKKNGWRTDQQSPVENRDLWEMLLAALAKQDDEGVMVQFWLIPRQYNEADLFAKAGTFEERREHMDKIAAFDL</sequence>
<gene>
    <name evidence="9" type="ORF">IMSHALPRED_009669</name>
</gene>
<dbReference type="InterPro" id="IPR050092">
    <property type="entry name" value="RNase_H"/>
</dbReference>
<keyword evidence="6" id="KW-0255">Endonuclease</keyword>
<evidence type="ECO:0000256" key="3">
    <source>
        <dbReference type="ARBA" id="ARBA00012180"/>
    </source>
</evidence>
<evidence type="ECO:0000256" key="5">
    <source>
        <dbReference type="ARBA" id="ARBA00022723"/>
    </source>
</evidence>
<evidence type="ECO:0000256" key="7">
    <source>
        <dbReference type="ARBA" id="ARBA00022801"/>
    </source>
</evidence>
<comment type="caution">
    <text evidence="9">The sequence shown here is derived from an EMBL/GenBank/DDBJ whole genome shotgun (WGS) entry which is preliminary data.</text>
</comment>
<evidence type="ECO:0000313" key="9">
    <source>
        <dbReference type="EMBL" id="CAF9934303.1"/>
    </source>
</evidence>
<evidence type="ECO:0000256" key="4">
    <source>
        <dbReference type="ARBA" id="ARBA00022722"/>
    </source>
</evidence>
<proteinExistence type="inferred from homology"/>
<accession>A0A8H3G724</accession>
<keyword evidence="5" id="KW-0479">Metal-binding</keyword>
<dbReference type="AlphaFoldDB" id="A0A8H3G724"/>
<dbReference type="InterPro" id="IPR036397">
    <property type="entry name" value="RNaseH_sf"/>
</dbReference>
<organism evidence="9 10">
    <name type="scientific">Imshaugia aleurites</name>
    <dbReference type="NCBI Taxonomy" id="172621"/>
    <lineage>
        <taxon>Eukaryota</taxon>
        <taxon>Fungi</taxon>
        <taxon>Dikarya</taxon>
        <taxon>Ascomycota</taxon>
        <taxon>Pezizomycotina</taxon>
        <taxon>Lecanoromycetes</taxon>
        <taxon>OSLEUM clade</taxon>
        <taxon>Lecanoromycetidae</taxon>
        <taxon>Lecanorales</taxon>
        <taxon>Lecanorineae</taxon>
        <taxon>Parmeliaceae</taxon>
        <taxon>Imshaugia</taxon>
    </lineage>
</organism>
<dbReference type="Gene3D" id="3.30.420.10">
    <property type="entry name" value="Ribonuclease H-like superfamily/Ribonuclease H"/>
    <property type="match status" value="1"/>
</dbReference>
<reference evidence="9" key="1">
    <citation type="submission" date="2021-03" db="EMBL/GenBank/DDBJ databases">
        <authorList>
            <person name="Tagirdzhanova G."/>
        </authorList>
    </citation>
    <scope>NUCLEOTIDE SEQUENCE</scope>
</reference>
<protein>
    <recommendedName>
        <fullName evidence="3">ribonuclease H</fullName>
        <ecNumber evidence="3">3.1.26.4</ecNumber>
    </recommendedName>
</protein>
<dbReference type="GO" id="GO:0004523">
    <property type="term" value="F:RNA-DNA hybrid ribonuclease activity"/>
    <property type="evidence" value="ECO:0007669"/>
    <property type="project" value="UniProtKB-EC"/>
</dbReference>
<evidence type="ECO:0000256" key="2">
    <source>
        <dbReference type="ARBA" id="ARBA00005300"/>
    </source>
</evidence>